<name>A0A0D2NK43_HYPSF</name>
<dbReference type="Proteomes" id="UP000054270">
    <property type="component" value="Unassembled WGS sequence"/>
</dbReference>
<evidence type="ECO:0000256" key="1">
    <source>
        <dbReference type="SAM" id="MobiDB-lite"/>
    </source>
</evidence>
<dbReference type="AlphaFoldDB" id="A0A0D2NK43"/>
<proteinExistence type="predicted"/>
<reference evidence="3" key="1">
    <citation type="submission" date="2014-04" db="EMBL/GenBank/DDBJ databases">
        <title>Evolutionary Origins and Diversification of the Mycorrhizal Mutualists.</title>
        <authorList>
            <consortium name="DOE Joint Genome Institute"/>
            <consortium name="Mycorrhizal Genomics Consortium"/>
            <person name="Kohler A."/>
            <person name="Kuo A."/>
            <person name="Nagy L.G."/>
            <person name="Floudas D."/>
            <person name="Copeland A."/>
            <person name="Barry K.W."/>
            <person name="Cichocki N."/>
            <person name="Veneault-Fourrey C."/>
            <person name="LaButti K."/>
            <person name="Lindquist E.A."/>
            <person name="Lipzen A."/>
            <person name="Lundell T."/>
            <person name="Morin E."/>
            <person name="Murat C."/>
            <person name="Riley R."/>
            <person name="Ohm R."/>
            <person name="Sun H."/>
            <person name="Tunlid A."/>
            <person name="Henrissat B."/>
            <person name="Grigoriev I.V."/>
            <person name="Hibbett D.S."/>
            <person name="Martin F."/>
        </authorList>
    </citation>
    <scope>NUCLEOTIDE SEQUENCE [LARGE SCALE GENOMIC DNA]</scope>
    <source>
        <strain evidence="3">FD-334 SS-4</strain>
    </source>
</reference>
<feature type="region of interest" description="Disordered" evidence="1">
    <location>
        <begin position="132"/>
        <end position="227"/>
    </location>
</feature>
<keyword evidence="3" id="KW-1185">Reference proteome</keyword>
<organism evidence="2 3">
    <name type="scientific">Hypholoma sublateritium (strain FD-334 SS-4)</name>
    <dbReference type="NCBI Taxonomy" id="945553"/>
    <lineage>
        <taxon>Eukaryota</taxon>
        <taxon>Fungi</taxon>
        <taxon>Dikarya</taxon>
        <taxon>Basidiomycota</taxon>
        <taxon>Agaricomycotina</taxon>
        <taxon>Agaricomycetes</taxon>
        <taxon>Agaricomycetidae</taxon>
        <taxon>Agaricales</taxon>
        <taxon>Agaricineae</taxon>
        <taxon>Strophariaceae</taxon>
        <taxon>Hypholoma</taxon>
    </lineage>
</organism>
<gene>
    <name evidence="2" type="ORF">HYPSUDRAFT_219112</name>
</gene>
<protein>
    <submittedName>
        <fullName evidence="2">Uncharacterized protein</fullName>
    </submittedName>
</protein>
<feature type="compositionally biased region" description="Low complexity" evidence="1">
    <location>
        <begin position="153"/>
        <end position="167"/>
    </location>
</feature>
<sequence length="393" mass="42343">MLIGRDTKRHNQLWDAVPVFADKAEEKLADVFRFIGGVFGARFIDPDTPRRGACPTHKIHPHFAVPCAGDAGYIDEFCPQGRCGEHQAVRPPSPGARRALFVVSCSQSTYVRPAQRFPSLADLRHALPAYPPTRTGHAGATHTVRRRPPPTAPFAVPAPLHGDSRPPSSAPAPVVPFSLSSPPIPSPAHPSRSLSVLPPTRIRPSSPLERRFAPSMHSPPSTPRGAFVVPARSRRSRVGLIHPHRCRSPHHPPLHSISIIVHPAFPVRARSPSVWHSDLVSCVHVRPAPAYAPHCLPVHPRARPTAVHVHAVAQSSPRQRPPSAAPFAVPAPLDVGVARRTVVLLRLNPRIALPRDAAAYRTHSAHPPMAPASAHPSLSALPLSCACRPSSSP</sequence>
<evidence type="ECO:0000313" key="3">
    <source>
        <dbReference type="Proteomes" id="UP000054270"/>
    </source>
</evidence>
<evidence type="ECO:0000313" key="2">
    <source>
        <dbReference type="EMBL" id="KJA16976.1"/>
    </source>
</evidence>
<dbReference type="EMBL" id="KN817611">
    <property type="protein sequence ID" value="KJA16976.1"/>
    <property type="molecule type" value="Genomic_DNA"/>
</dbReference>
<accession>A0A0D2NK43</accession>